<dbReference type="OrthoDB" id="2159786at2759"/>
<feature type="compositionally biased region" description="Polar residues" evidence="1">
    <location>
        <begin position="105"/>
        <end position="117"/>
    </location>
</feature>
<organism evidence="3 4">
    <name type="scientific">Penicillium capsulatum</name>
    <dbReference type="NCBI Taxonomy" id="69766"/>
    <lineage>
        <taxon>Eukaryota</taxon>
        <taxon>Fungi</taxon>
        <taxon>Dikarya</taxon>
        <taxon>Ascomycota</taxon>
        <taxon>Pezizomycotina</taxon>
        <taxon>Eurotiomycetes</taxon>
        <taxon>Eurotiomycetidae</taxon>
        <taxon>Eurotiales</taxon>
        <taxon>Aspergillaceae</taxon>
        <taxon>Penicillium</taxon>
    </lineage>
</organism>
<feature type="region of interest" description="Disordered" evidence="1">
    <location>
        <begin position="393"/>
        <end position="425"/>
    </location>
</feature>
<dbReference type="PANTHER" id="PTHR28244:SF1">
    <property type="entry name" value="RNA POLYMERASE I-SPECIFIC TRANSCRIPTION INITIATION FACTOR RRN11"/>
    <property type="match status" value="1"/>
</dbReference>
<dbReference type="GO" id="GO:0017025">
    <property type="term" value="F:TBP-class protein binding"/>
    <property type="evidence" value="ECO:0007669"/>
    <property type="project" value="TreeGrafter"/>
</dbReference>
<dbReference type="Proteomes" id="UP001146351">
    <property type="component" value="Unassembled WGS sequence"/>
</dbReference>
<feature type="compositionally biased region" description="Polar residues" evidence="1">
    <location>
        <begin position="158"/>
        <end position="167"/>
    </location>
</feature>
<accession>A0A9W9I9G0</accession>
<proteinExistence type="predicted"/>
<evidence type="ECO:0000313" key="4">
    <source>
        <dbReference type="Proteomes" id="UP001146351"/>
    </source>
</evidence>
<name>A0A9W9I9G0_9EURO</name>
<dbReference type="EMBL" id="JAPQKO010000003">
    <property type="protein sequence ID" value="KAJ5172671.1"/>
    <property type="molecule type" value="Genomic_DNA"/>
</dbReference>
<dbReference type="InterPro" id="IPR029178">
    <property type="entry name" value="Ecm11_C"/>
</dbReference>
<keyword evidence="4" id="KW-1185">Reference proteome</keyword>
<dbReference type="GO" id="GO:0001164">
    <property type="term" value="F:RNA polymerase I core promoter sequence-specific DNA binding"/>
    <property type="evidence" value="ECO:0007669"/>
    <property type="project" value="TreeGrafter"/>
</dbReference>
<feature type="region of interest" description="Disordered" evidence="1">
    <location>
        <begin position="1"/>
        <end position="30"/>
    </location>
</feature>
<reference evidence="3" key="2">
    <citation type="journal article" date="2023" name="IMA Fungus">
        <title>Comparative genomic study of the Penicillium genus elucidates a diverse pangenome and 15 lateral gene transfer events.</title>
        <authorList>
            <person name="Petersen C."/>
            <person name="Sorensen T."/>
            <person name="Nielsen M.R."/>
            <person name="Sondergaard T.E."/>
            <person name="Sorensen J.L."/>
            <person name="Fitzpatrick D.A."/>
            <person name="Frisvad J.C."/>
            <person name="Nielsen K.L."/>
        </authorList>
    </citation>
    <scope>NUCLEOTIDE SEQUENCE</scope>
    <source>
        <strain evidence="3">IBT 21917</strain>
    </source>
</reference>
<protein>
    <recommendedName>
        <fullName evidence="2">Extracellular mutant protein 11 C-terminal domain-containing protein</fullName>
    </recommendedName>
</protein>
<dbReference type="GO" id="GO:0070860">
    <property type="term" value="C:RNA polymerase I core factor complex"/>
    <property type="evidence" value="ECO:0007669"/>
    <property type="project" value="TreeGrafter"/>
</dbReference>
<dbReference type="AlphaFoldDB" id="A0A9W9I9G0"/>
<reference evidence="3" key="1">
    <citation type="submission" date="2022-11" db="EMBL/GenBank/DDBJ databases">
        <authorList>
            <person name="Petersen C."/>
        </authorList>
    </citation>
    <scope>NUCLEOTIDE SEQUENCE</scope>
    <source>
        <strain evidence="3">IBT 21917</strain>
    </source>
</reference>
<sequence>MGVGEYVHSKEAGQPRAPANSVPTQRQLRAEQAKVEVPVMKLGTTHGNDVAVPPGFEGPPIPAEYQVRATSENGVHKDPFDTDVEGVDDSTIAGTSVFNFDDGQSHATSTVNENYPETSPKPSLLPRPSRRSRASWYGGLGDQVMKKAGFDSDDAEDTASQLTSSQGDGDKPEQPQPTSWYLSQKHRSADEPLSKRLENFWSATKRASKSSEQPQVEARAAAPVVPEAAPPRKLGHMLASTGPRRIALPHGLSATPRTRFSPPKPSLLDQFDISPTRHGSEPPPQAARTLSMTAFHPVEEPQDGEEDLEPGIDETIRLSSRRESSHSNVFDVTHMTDPGRDDDEDLMQDPFLSQSITKRGRRNTVIHTKKRHLEADYPPQLLYQKSFSELQAEPFDKAPTPPPAKSPSLPTQSSQPPSVSSPDDTVSHFLKLAGEDRQSYLSHLSVDEWEDCGDQLIDRFTHLLTEMRQLRRARRRTAAVFEAEVRRRHEQVEAQDAELSVKLEEMRTGGAEVLRGRGA</sequence>
<comment type="caution">
    <text evidence="3">The sequence shown here is derived from an EMBL/GenBank/DDBJ whole genome shotgun (WGS) entry which is preliminary data.</text>
</comment>
<feature type="domain" description="Extracellular mutant protein 11 C-terminal" evidence="2">
    <location>
        <begin position="376"/>
        <end position="514"/>
    </location>
</feature>
<feature type="compositionally biased region" description="Low complexity" evidence="1">
    <location>
        <begin position="406"/>
        <end position="424"/>
    </location>
</feature>
<dbReference type="InterPro" id="IPR053029">
    <property type="entry name" value="RNA_pol_I-specific_init_factor"/>
</dbReference>
<dbReference type="PANTHER" id="PTHR28244">
    <property type="entry name" value="RNA POLYMERASE I-SPECIFIC TRANSCRIPTION INITIATION FACTOR RRN11"/>
    <property type="match status" value="1"/>
</dbReference>
<feature type="compositionally biased region" description="Low complexity" evidence="1">
    <location>
        <begin position="212"/>
        <end position="227"/>
    </location>
</feature>
<gene>
    <name evidence="3" type="ORF">N7492_005264</name>
</gene>
<feature type="region of interest" description="Disordered" evidence="1">
    <location>
        <begin position="94"/>
        <end position="287"/>
    </location>
</feature>
<dbReference type="GO" id="GO:0042790">
    <property type="term" value="P:nucleolar large rRNA transcription by RNA polymerase I"/>
    <property type="evidence" value="ECO:0007669"/>
    <property type="project" value="TreeGrafter"/>
</dbReference>
<evidence type="ECO:0000256" key="1">
    <source>
        <dbReference type="SAM" id="MobiDB-lite"/>
    </source>
</evidence>
<feature type="compositionally biased region" description="Basic and acidic residues" evidence="1">
    <location>
        <begin position="187"/>
        <end position="198"/>
    </location>
</feature>
<dbReference type="Pfam" id="PF15463">
    <property type="entry name" value="ECM11"/>
    <property type="match status" value="1"/>
</dbReference>
<evidence type="ECO:0000259" key="2">
    <source>
        <dbReference type="Pfam" id="PF15463"/>
    </source>
</evidence>
<evidence type="ECO:0000313" key="3">
    <source>
        <dbReference type="EMBL" id="KAJ5172671.1"/>
    </source>
</evidence>